<sequence>MGNTTPEGGDLELRATSLDSHDGGGNCGDAQKSSVGATEVEREGVIVRNFQTTTEARGTIQKKDQEENQIRVAPLTDAHTGEVWEHVVRRAGGRAFHQCMFCSREFRRPSDLVRHIRMHTQSRPFKCHECLRTFSLKSSLCAHMRVHGDSSKITVSTLRTQTESGTEDGRFIQCPFCAHLFRSEQDCKAHMTDHGITAADIYTQYRCRKCESLIFESKELLAAHVEESHGEMLVENTELLPMQEPIMISETVITQSGSDPSELEEKDRINRGPGVDAGSSGGAEVDAATTEGEKPFQCDECQKSFTSRSILKAHIRTHSGLKEFHCANCPASFTTRGSLRRHQESHKGTVTAKEDDKNATKEDHKQRCVTARESTIECSSSESPPGRELRAYVCPYCEKKFRSNRAARKHITFSHIFHEKALHNGLIQEEPRKTKDAHDTNPEGSTVQLHVDSQATAVGAVQQPQNGTRGRSLDSVVQLHIIASPENPPGHPVSGAELFGLSALGSSGTVVQLISQGNDGNHSALADVPGSRSRSAPAYTIPLEPVSTSGATSILNGMKFTLAGQSDGGLLTEEAFTMMPSETIDVTALASQLGTTEEGITLLLQQNNIIENSGQNSNSCAIANHGNTHQSLHDDDNQRELSEEPNQVNRENPSTEVQIKRSERTSQGSQQQEILVVHNETSDFNNGKKFTNAVSTEYTHINEVSTATSGGIINYRCSGCGKVFESSGHLVAHLRHCHGGSSPTGDPIKDRGSDALTTQSRGLSTQCPHCRIETRDETTLRNHVKKEHGSSALRNLVRQLAREKARHSSGRGNNCKGSGGFANSLAIEGAQLIQIEATEELANKNPRETSSLFERALIASANDVKRTHLLGEDTRRSSASVSAGQSVHKCGQCGRGFKKNSDLIRHMRTHTGERPYSCTICGKAFTVKSSLDVHTRTHSGLRLFPCEVCARGFATMGSLIVHMRLHTGARPFACSFCPARFRTSGHRKLHLRQHLRDSPSLEGQLLHQQGRGAPATTLQGMETAAAVQLQMANTERGPYITTTNTGDSARRFIVINPESNEEYELLELEELLAANPALAEQLQQQGTLSLALNTTVGEQEMIFQREQSIVSDLPSTPGISTVNTSPSRPSVLLLQCPQVNCSSAFTKESMLQRHLMIKHGAKKEPPPATTTLVRYKCGICEQSYGTQKETVEHMRTEHGVLADTRFQGD</sequence>
<dbReference type="InterPro" id="IPR036236">
    <property type="entry name" value="Znf_C2H2_sf"/>
</dbReference>
<gene>
    <name evidence="12" type="ORF">BIW11_01914</name>
</gene>
<dbReference type="PANTHER" id="PTHR24381">
    <property type="entry name" value="ZINC FINGER PROTEIN"/>
    <property type="match status" value="1"/>
</dbReference>
<keyword evidence="4" id="KW-0677">Repeat</keyword>
<proteinExistence type="inferred from homology"/>
<evidence type="ECO:0000256" key="10">
    <source>
        <dbReference type="SAM" id="MobiDB-lite"/>
    </source>
</evidence>
<feature type="region of interest" description="Disordered" evidence="10">
    <location>
        <begin position="254"/>
        <end position="291"/>
    </location>
</feature>
<dbReference type="Pfam" id="PF00096">
    <property type="entry name" value="zf-C2H2"/>
    <property type="match status" value="8"/>
</dbReference>
<feature type="compositionally biased region" description="Basic and acidic residues" evidence="10">
    <location>
        <begin position="631"/>
        <end position="642"/>
    </location>
</feature>
<evidence type="ECO:0000256" key="3">
    <source>
        <dbReference type="ARBA" id="ARBA00022723"/>
    </source>
</evidence>
<keyword evidence="8" id="KW-0539">Nucleus</keyword>
<keyword evidence="6" id="KW-0862">Zinc</keyword>
<keyword evidence="3" id="KW-0479">Metal-binding</keyword>
<evidence type="ECO:0000256" key="4">
    <source>
        <dbReference type="ARBA" id="ARBA00022737"/>
    </source>
</evidence>
<comment type="subcellular location">
    <subcellularLocation>
        <location evidence="1">Nucleus</location>
    </subcellularLocation>
</comment>
<dbReference type="OrthoDB" id="6077919at2759"/>
<feature type="compositionally biased region" description="Polar residues" evidence="10">
    <location>
        <begin position="620"/>
        <end position="630"/>
    </location>
</feature>
<comment type="similarity">
    <text evidence="2">Belongs to the krueppel C2H2-type zinc-finger protein family.</text>
</comment>
<feature type="domain" description="C2H2-type" evidence="11">
    <location>
        <begin position="324"/>
        <end position="351"/>
    </location>
</feature>
<evidence type="ECO:0000256" key="6">
    <source>
        <dbReference type="ARBA" id="ARBA00022833"/>
    </source>
</evidence>
<evidence type="ECO:0000256" key="5">
    <source>
        <dbReference type="ARBA" id="ARBA00022771"/>
    </source>
</evidence>
<evidence type="ECO:0000256" key="8">
    <source>
        <dbReference type="ARBA" id="ARBA00023242"/>
    </source>
</evidence>
<evidence type="ECO:0000256" key="9">
    <source>
        <dbReference type="PROSITE-ProRule" id="PRU00042"/>
    </source>
</evidence>
<dbReference type="STRING" id="418985.A0A1V9X6N7"/>
<organism evidence="12 13">
    <name type="scientific">Tropilaelaps mercedesae</name>
    <dbReference type="NCBI Taxonomy" id="418985"/>
    <lineage>
        <taxon>Eukaryota</taxon>
        <taxon>Metazoa</taxon>
        <taxon>Ecdysozoa</taxon>
        <taxon>Arthropoda</taxon>
        <taxon>Chelicerata</taxon>
        <taxon>Arachnida</taxon>
        <taxon>Acari</taxon>
        <taxon>Parasitiformes</taxon>
        <taxon>Mesostigmata</taxon>
        <taxon>Gamasina</taxon>
        <taxon>Dermanyssoidea</taxon>
        <taxon>Laelapidae</taxon>
        <taxon>Tropilaelaps</taxon>
    </lineage>
</organism>
<name>A0A1V9X6N7_9ACAR</name>
<feature type="region of interest" description="Disordered" evidence="10">
    <location>
        <begin position="620"/>
        <end position="672"/>
    </location>
</feature>
<dbReference type="Gene3D" id="3.30.160.60">
    <property type="entry name" value="Classic Zinc Finger"/>
    <property type="match status" value="11"/>
</dbReference>
<keyword evidence="7" id="KW-0238">DNA-binding</keyword>
<feature type="domain" description="C2H2-type" evidence="11">
    <location>
        <begin position="296"/>
        <end position="323"/>
    </location>
</feature>
<dbReference type="FunFam" id="3.30.160.60:FF:001818">
    <property type="entry name" value="GDNF-inducible zinc finger protein 1 isoform X1"/>
    <property type="match status" value="1"/>
</dbReference>
<dbReference type="AlphaFoldDB" id="A0A1V9X6N7"/>
<dbReference type="FunFam" id="3.30.160.60:FF:000446">
    <property type="entry name" value="Zinc finger protein"/>
    <property type="match status" value="1"/>
</dbReference>
<dbReference type="GO" id="GO:0000977">
    <property type="term" value="F:RNA polymerase II transcription regulatory region sequence-specific DNA binding"/>
    <property type="evidence" value="ECO:0007669"/>
    <property type="project" value="TreeGrafter"/>
</dbReference>
<feature type="region of interest" description="Disordered" evidence="10">
    <location>
        <begin position="1"/>
        <end position="39"/>
    </location>
</feature>
<feature type="domain" description="C2H2-type" evidence="11">
    <location>
        <begin position="888"/>
        <end position="915"/>
    </location>
</feature>
<protein>
    <submittedName>
        <fullName evidence="12">Zinc finger protein-like</fullName>
    </submittedName>
</protein>
<feature type="domain" description="C2H2-type" evidence="11">
    <location>
        <begin position="97"/>
        <end position="124"/>
    </location>
</feature>
<feature type="domain" description="C2H2-type" evidence="11">
    <location>
        <begin position="1134"/>
        <end position="1164"/>
    </location>
</feature>
<evidence type="ECO:0000256" key="2">
    <source>
        <dbReference type="ARBA" id="ARBA00006991"/>
    </source>
</evidence>
<dbReference type="GO" id="GO:0008270">
    <property type="term" value="F:zinc ion binding"/>
    <property type="evidence" value="ECO:0007669"/>
    <property type="project" value="UniProtKB-KW"/>
</dbReference>
<dbReference type="PROSITE" id="PS00028">
    <property type="entry name" value="ZINC_FINGER_C2H2_1"/>
    <property type="match status" value="13"/>
</dbReference>
<feature type="region of interest" description="Disordered" evidence="10">
    <location>
        <begin position="337"/>
        <end position="364"/>
    </location>
</feature>
<dbReference type="SUPFAM" id="SSF57667">
    <property type="entry name" value="beta-beta-alpha zinc fingers"/>
    <property type="match status" value="4"/>
</dbReference>
<dbReference type="GO" id="GO:0000981">
    <property type="term" value="F:DNA-binding transcription factor activity, RNA polymerase II-specific"/>
    <property type="evidence" value="ECO:0007669"/>
    <property type="project" value="TreeGrafter"/>
</dbReference>
<dbReference type="InParanoid" id="A0A1V9X6N7"/>
<feature type="domain" description="C2H2-type" evidence="11">
    <location>
        <begin position="916"/>
        <end position="943"/>
    </location>
</feature>
<dbReference type="InterPro" id="IPR013087">
    <property type="entry name" value="Znf_C2H2_type"/>
</dbReference>
<dbReference type="PANTHER" id="PTHR24381:SF390">
    <property type="entry name" value="ZINC FINGER PROTEIN 37 HOMOLOG"/>
    <property type="match status" value="1"/>
</dbReference>
<dbReference type="PROSITE" id="PS50157">
    <property type="entry name" value="ZINC_FINGER_C2H2_2"/>
    <property type="match status" value="11"/>
</dbReference>
<dbReference type="FunFam" id="3.30.160.60:FF:000295">
    <property type="entry name" value="zinc finger protein 19"/>
    <property type="match status" value="1"/>
</dbReference>
<dbReference type="Proteomes" id="UP000192247">
    <property type="component" value="Unassembled WGS sequence"/>
</dbReference>
<evidence type="ECO:0000313" key="12">
    <source>
        <dbReference type="EMBL" id="OQR69033.1"/>
    </source>
</evidence>
<feature type="domain" description="C2H2-type" evidence="11">
    <location>
        <begin position="972"/>
        <end position="999"/>
    </location>
</feature>
<comment type="caution">
    <text evidence="12">The sequence shown here is derived from an EMBL/GenBank/DDBJ whole genome shotgun (WGS) entry which is preliminary data.</text>
</comment>
<dbReference type="SMART" id="SM00355">
    <property type="entry name" value="ZnF_C2H2"/>
    <property type="match status" value="15"/>
</dbReference>
<evidence type="ECO:0000256" key="1">
    <source>
        <dbReference type="ARBA" id="ARBA00004123"/>
    </source>
</evidence>
<evidence type="ECO:0000259" key="11">
    <source>
        <dbReference type="PROSITE" id="PS50157"/>
    </source>
</evidence>
<feature type="domain" description="C2H2-type" evidence="11">
    <location>
        <begin position="944"/>
        <end position="971"/>
    </location>
</feature>
<dbReference type="EMBL" id="MNPL01022457">
    <property type="protein sequence ID" value="OQR69033.1"/>
    <property type="molecule type" value="Genomic_DNA"/>
</dbReference>
<reference evidence="12 13" key="1">
    <citation type="journal article" date="2017" name="Gigascience">
        <title>Draft genome of the honey bee ectoparasitic mite, Tropilaelaps mercedesae, is shaped by the parasitic life history.</title>
        <authorList>
            <person name="Dong X."/>
            <person name="Armstrong S.D."/>
            <person name="Xia D."/>
            <person name="Makepeace B.L."/>
            <person name="Darby A.C."/>
            <person name="Kadowaki T."/>
        </authorList>
    </citation>
    <scope>NUCLEOTIDE SEQUENCE [LARGE SCALE GENOMIC DNA]</scope>
    <source>
        <strain evidence="12">Wuxi-XJTLU</strain>
    </source>
</reference>
<evidence type="ECO:0000313" key="13">
    <source>
        <dbReference type="Proteomes" id="UP000192247"/>
    </source>
</evidence>
<feature type="compositionally biased region" description="Polar residues" evidence="10">
    <location>
        <begin position="644"/>
        <end position="657"/>
    </location>
</feature>
<evidence type="ECO:0000256" key="7">
    <source>
        <dbReference type="ARBA" id="ARBA00023125"/>
    </source>
</evidence>
<feature type="domain" description="C2H2-type" evidence="11">
    <location>
        <begin position="392"/>
        <end position="420"/>
    </location>
</feature>
<keyword evidence="13" id="KW-1185">Reference proteome</keyword>
<accession>A0A1V9X6N7</accession>
<dbReference type="FunFam" id="3.30.160.60:FF:000264">
    <property type="entry name" value="Zinc finger protein 236"/>
    <property type="match status" value="2"/>
</dbReference>
<keyword evidence="5 9" id="KW-0863">Zinc-finger</keyword>
<dbReference type="FunFam" id="3.30.160.60:FF:000151">
    <property type="entry name" value="Zinc finger and SCAN domain-containing 21"/>
    <property type="match status" value="1"/>
</dbReference>
<feature type="domain" description="C2H2-type" evidence="11">
    <location>
        <begin position="715"/>
        <end position="743"/>
    </location>
</feature>
<dbReference type="GO" id="GO:0005634">
    <property type="term" value="C:nucleus"/>
    <property type="evidence" value="ECO:0007669"/>
    <property type="project" value="UniProtKB-SubCell"/>
</dbReference>
<feature type="domain" description="C2H2-type" evidence="11">
    <location>
        <begin position="125"/>
        <end position="152"/>
    </location>
</feature>
<feature type="compositionally biased region" description="Basic and acidic residues" evidence="10">
    <location>
        <begin position="341"/>
        <end position="364"/>
    </location>
</feature>